<evidence type="ECO:0000313" key="16">
    <source>
        <dbReference type="EMBL" id="RRG17658.1"/>
    </source>
</evidence>
<proteinExistence type="inferred from homology"/>
<dbReference type="InterPro" id="IPR036291">
    <property type="entry name" value="NAD(P)-bd_dom_sf"/>
</dbReference>
<dbReference type="GO" id="GO:0009089">
    <property type="term" value="P:lysine biosynthetic process via diaminopimelate"/>
    <property type="evidence" value="ECO:0007669"/>
    <property type="project" value="UniProtKB-UniRule"/>
</dbReference>
<dbReference type="InterPro" id="IPR000846">
    <property type="entry name" value="DapB_N"/>
</dbReference>
<comment type="catalytic activity">
    <reaction evidence="12">
        <text>(S)-2,3,4,5-tetrahydrodipicolinate + NAD(+) + H2O = (2S,4S)-4-hydroxy-2,3,4,5-tetrahydrodipicolinate + NADH + H(+)</text>
        <dbReference type="Rhea" id="RHEA:35323"/>
        <dbReference type="ChEBI" id="CHEBI:15377"/>
        <dbReference type="ChEBI" id="CHEBI:15378"/>
        <dbReference type="ChEBI" id="CHEBI:16845"/>
        <dbReference type="ChEBI" id="CHEBI:57540"/>
        <dbReference type="ChEBI" id="CHEBI:57945"/>
        <dbReference type="ChEBI" id="CHEBI:67139"/>
        <dbReference type="EC" id="1.17.1.8"/>
    </reaction>
</comment>
<evidence type="ECO:0000256" key="2">
    <source>
        <dbReference type="ARBA" id="ARBA00022490"/>
    </source>
</evidence>
<dbReference type="GO" id="GO:0019877">
    <property type="term" value="P:diaminopimelate biosynthetic process"/>
    <property type="evidence" value="ECO:0007669"/>
    <property type="project" value="UniProtKB-KW"/>
</dbReference>
<dbReference type="SUPFAM" id="SSF51735">
    <property type="entry name" value="NAD(P)-binding Rossmann-fold domains"/>
    <property type="match status" value="1"/>
</dbReference>
<dbReference type="EC" id="1.17.1.8" evidence="10 13"/>
<dbReference type="PIRSF" id="PIRSF000161">
    <property type="entry name" value="DHPR"/>
    <property type="match status" value="1"/>
</dbReference>
<reference evidence="16 17" key="1">
    <citation type="submission" date="2018-10" db="EMBL/GenBank/DDBJ databases">
        <title>Draft genome sequence of Weissella viridescens UCO-SMC3.</title>
        <authorList>
            <person name="Garcia-Cancino A."/>
            <person name="Espinoza-Monje M."/>
            <person name="Albarracin L."/>
            <person name="Garcia-Castillo V."/>
            <person name="Campos-Martin J."/>
            <person name="Nakano Y."/>
            <person name="Guitierrez-Zamorano C."/>
            <person name="Ikeda-Ohtsubo W."/>
            <person name="Morita H."/>
            <person name="Kitazawa H."/>
            <person name="Villena J."/>
        </authorList>
    </citation>
    <scope>NUCLEOTIDE SEQUENCE [LARGE SCALE GENOMIC DNA]</scope>
    <source>
        <strain evidence="16 17">UCO-SMC3</strain>
    </source>
</reference>
<dbReference type="EMBL" id="RHGY01000007">
    <property type="protein sequence ID" value="RRG17658.1"/>
    <property type="molecule type" value="Genomic_DNA"/>
</dbReference>
<dbReference type="RefSeq" id="WP_124943617.1">
    <property type="nucleotide sequence ID" value="NZ_RHGY01000007.1"/>
</dbReference>
<dbReference type="InterPro" id="IPR022664">
    <property type="entry name" value="DapB_N_CS"/>
</dbReference>
<dbReference type="NCBIfam" id="TIGR00036">
    <property type="entry name" value="dapB"/>
    <property type="match status" value="1"/>
</dbReference>
<dbReference type="CDD" id="cd02274">
    <property type="entry name" value="DHDPR_N"/>
    <property type="match status" value="1"/>
</dbReference>
<dbReference type="Gene3D" id="3.40.50.720">
    <property type="entry name" value="NAD(P)-binding Rossmann-like Domain"/>
    <property type="match status" value="1"/>
</dbReference>
<keyword evidence="7" id="KW-0520">NAD</keyword>
<feature type="domain" description="Dihydrodipicolinate reductase C-terminal" evidence="15">
    <location>
        <begin position="117"/>
        <end position="234"/>
    </location>
</feature>
<organism evidence="16 17">
    <name type="scientific">Weissella viridescens</name>
    <name type="common">Lactobacillus viridescens</name>
    <dbReference type="NCBI Taxonomy" id="1629"/>
    <lineage>
        <taxon>Bacteria</taxon>
        <taxon>Bacillati</taxon>
        <taxon>Bacillota</taxon>
        <taxon>Bacilli</taxon>
        <taxon>Lactobacillales</taxon>
        <taxon>Lactobacillaceae</taxon>
        <taxon>Weissella</taxon>
    </lineage>
</organism>
<protein>
    <recommendedName>
        <fullName evidence="10 13">4-hydroxy-tetrahydrodipicolinate reductase</fullName>
        <ecNumber evidence="10 13">1.17.1.8</ecNumber>
    </recommendedName>
</protein>
<evidence type="ECO:0000256" key="4">
    <source>
        <dbReference type="ARBA" id="ARBA00022857"/>
    </source>
</evidence>
<evidence type="ECO:0000256" key="10">
    <source>
        <dbReference type="ARBA" id="ARBA00038983"/>
    </source>
</evidence>
<dbReference type="PANTHER" id="PTHR20836">
    <property type="entry name" value="DIHYDRODIPICOLINATE REDUCTASE"/>
    <property type="match status" value="1"/>
</dbReference>
<dbReference type="FunFam" id="3.30.360.10:FF:000009">
    <property type="entry name" value="4-hydroxy-tetrahydrodipicolinate reductase"/>
    <property type="match status" value="1"/>
</dbReference>
<dbReference type="AlphaFoldDB" id="A0A3P2RJN2"/>
<evidence type="ECO:0000259" key="15">
    <source>
        <dbReference type="Pfam" id="PF05173"/>
    </source>
</evidence>
<dbReference type="InterPro" id="IPR023940">
    <property type="entry name" value="DHDPR_bac"/>
</dbReference>
<evidence type="ECO:0000256" key="1">
    <source>
        <dbReference type="ARBA" id="ARBA00006642"/>
    </source>
</evidence>
<dbReference type="SUPFAM" id="SSF55347">
    <property type="entry name" value="Glyceraldehyde-3-phosphate dehydrogenase-like, C-terminal domain"/>
    <property type="match status" value="1"/>
</dbReference>
<keyword evidence="3" id="KW-0028">Amino-acid biosynthesis</keyword>
<keyword evidence="8" id="KW-0457">Lysine biosynthesis</keyword>
<comment type="pathway">
    <text evidence="9">Amino-acid biosynthesis; L-lysine biosynthesis via DAP pathway; (S)-tetrahydrodipicolinate from L-aspartate: step 4/4.</text>
</comment>
<sequence length="249" mass="26696">MTKVLLAGGFGKMGQAIQKQIAQTDGLELVGILAPHPKPADVPVFEGLDLIDVRADVWVDVTTPGTVYDNAEYALNADMDVVIGTSGLTEAQTDALKKLAQNKKRHVLVVPNFSISAVLMMHFAGQAAKYMPDAEILEIHHQDKLDAPSGTARATAKKIADGRREDPRLVGVGQPARGEDINDVQVHAMRLPGYLAHEEVIFGATGESLHISQDSISRESFMAGVVLAIEHVDQVGDYLAVGLDAVMDL</sequence>
<dbReference type="OrthoDB" id="9790352at2"/>
<name>A0A3P2RJN2_WEIVI</name>
<evidence type="ECO:0000256" key="13">
    <source>
        <dbReference type="NCBIfam" id="TIGR00036"/>
    </source>
</evidence>
<dbReference type="Pfam" id="PF01113">
    <property type="entry name" value="DapB_N"/>
    <property type="match status" value="1"/>
</dbReference>
<dbReference type="Proteomes" id="UP000275836">
    <property type="component" value="Unassembled WGS sequence"/>
</dbReference>
<accession>A0A3P2RJN2</accession>
<evidence type="ECO:0000256" key="3">
    <source>
        <dbReference type="ARBA" id="ARBA00022605"/>
    </source>
</evidence>
<gene>
    <name evidence="16" type="ORF">D3P96_06815</name>
</gene>
<keyword evidence="4" id="KW-0521">NADP</keyword>
<keyword evidence="2" id="KW-0963">Cytoplasm</keyword>
<dbReference type="GO" id="GO:0005829">
    <property type="term" value="C:cytosol"/>
    <property type="evidence" value="ECO:0007669"/>
    <property type="project" value="TreeGrafter"/>
</dbReference>
<evidence type="ECO:0000256" key="8">
    <source>
        <dbReference type="ARBA" id="ARBA00023154"/>
    </source>
</evidence>
<dbReference type="Pfam" id="PF05173">
    <property type="entry name" value="DapB_C"/>
    <property type="match status" value="1"/>
</dbReference>
<dbReference type="InterPro" id="IPR022663">
    <property type="entry name" value="DapB_C"/>
</dbReference>
<evidence type="ECO:0000256" key="6">
    <source>
        <dbReference type="ARBA" id="ARBA00023002"/>
    </source>
</evidence>
<comment type="caution">
    <text evidence="16">The sequence shown here is derived from an EMBL/GenBank/DDBJ whole genome shotgun (WGS) entry which is preliminary data.</text>
</comment>
<evidence type="ECO:0000256" key="11">
    <source>
        <dbReference type="ARBA" id="ARBA00049080"/>
    </source>
</evidence>
<feature type="domain" description="Dihydrodipicolinate reductase N-terminal" evidence="14">
    <location>
        <begin position="3"/>
        <end position="113"/>
    </location>
</feature>
<evidence type="ECO:0000259" key="14">
    <source>
        <dbReference type="Pfam" id="PF01113"/>
    </source>
</evidence>
<keyword evidence="6 16" id="KW-0560">Oxidoreductase</keyword>
<dbReference type="PANTHER" id="PTHR20836:SF0">
    <property type="entry name" value="4-HYDROXY-TETRAHYDRODIPICOLINATE REDUCTASE 1, CHLOROPLASTIC-RELATED"/>
    <property type="match status" value="1"/>
</dbReference>
<comment type="catalytic activity">
    <reaction evidence="11">
        <text>(S)-2,3,4,5-tetrahydrodipicolinate + NADP(+) + H2O = (2S,4S)-4-hydroxy-2,3,4,5-tetrahydrodipicolinate + NADPH + H(+)</text>
        <dbReference type="Rhea" id="RHEA:35331"/>
        <dbReference type="ChEBI" id="CHEBI:15377"/>
        <dbReference type="ChEBI" id="CHEBI:15378"/>
        <dbReference type="ChEBI" id="CHEBI:16845"/>
        <dbReference type="ChEBI" id="CHEBI:57783"/>
        <dbReference type="ChEBI" id="CHEBI:58349"/>
        <dbReference type="ChEBI" id="CHEBI:67139"/>
        <dbReference type="EC" id="1.17.1.8"/>
    </reaction>
</comment>
<dbReference type="PROSITE" id="PS01298">
    <property type="entry name" value="DAPB"/>
    <property type="match status" value="1"/>
</dbReference>
<keyword evidence="5" id="KW-0220">Diaminopimelate biosynthesis</keyword>
<evidence type="ECO:0000256" key="5">
    <source>
        <dbReference type="ARBA" id="ARBA00022915"/>
    </source>
</evidence>
<evidence type="ECO:0000256" key="7">
    <source>
        <dbReference type="ARBA" id="ARBA00023027"/>
    </source>
</evidence>
<evidence type="ECO:0000256" key="12">
    <source>
        <dbReference type="ARBA" id="ARBA00049396"/>
    </source>
</evidence>
<dbReference type="GO" id="GO:0008839">
    <property type="term" value="F:4-hydroxy-tetrahydrodipicolinate reductase"/>
    <property type="evidence" value="ECO:0007669"/>
    <property type="project" value="UniProtKB-UniRule"/>
</dbReference>
<dbReference type="Gene3D" id="3.30.360.10">
    <property type="entry name" value="Dihydrodipicolinate Reductase, domain 2"/>
    <property type="match status" value="1"/>
</dbReference>
<comment type="similarity">
    <text evidence="1">Belongs to the DapB family.</text>
</comment>
<evidence type="ECO:0000256" key="9">
    <source>
        <dbReference type="ARBA" id="ARBA00037922"/>
    </source>
</evidence>
<evidence type="ECO:0000313" key="17">
    <source>
        <dbReference type="Proteomes" id="UP000275836"/>
    </source>
</evidence>